<dbReference type="FunFam" id="2.40.50.140:FF:000159">
    <property type="entry name" value="rRNA biogenesis protein rrp5"/>
    <property type="match status" value="1"/>
</dbReference>
<dbReference type="GO" id="GO:0016740">
    <property type="term" value="F:transferase activity"/>
    <property type="evidence" value="ECO:0007669"/>
    <property type="project" value="UniProtKB-KW"/>
</dbReference>
<evidence type="ECO:0000256" key="1">
    <source>
        <dbReference type="SAM" id="MobiDB-lite"/>
    </source>
</evidence>
<dbReference type="Pfam" id="PF00575">
    <property type="entry name" value="S1"/>
    <property type="match status" value="1"/>
</dbReference>
<dbReference type="InterPro" id="IPR003029">
    <property type="entry name" value="S1_domain"/>
</dbReference>
<dbReference type="GO" id="GO:0003676">
    <property type="term" value="F:nucleic acid binding"/>
    <property type="evidence" value="ECO:0007669"/>
    <property type="project" value="InterPro"/>
</dbReference>
<organism evidence="3 4">
    <name type="scientific">Medicago truncatula</name>
    <name type="common">Barrel medic</name>
    <name type="synonym">Medicago tribuloides</name>
    <dbReference type="NCBI Taxonomy" id="3880"/>
    <lineage>
        <taxon>Eukaryota</taxon>
        <taxon>Viridiplantae</taxon>
        <taxon>Streptophyta</taxon>
        <taxon>Embryophyta</taxon>
        <taxon>Tracheophyta</taxon>
        <taxon>Spermatophyta</taxon>
        <taxon>Magnoliopsida</taxon>
        <taxon>eudicotyledons</taxon>
        <taxon>Gunneridae</taxon>
        <taxon>Pentapetalae</taxon>
        <taxon>rosids</taxon>
        <taxon>fabids</taxon>
        <taxon>Fabales</taxon>
        <taxon>Fabaceae</taxon>
        <taxon>Papilionoideae</taxon>
        <taxon>50 kb inversion clade</taxon>
        <taxon>NPAAA clade</taxon>
        <taxon>Hologalegina</taxon>
        <taxon>IRL clade</taxon>
        <taxon>Trifolieae</taxon>
        <taxon>Medicago</taxon>
    </lineage>
</organism>
<name>A0A396IRV7_MEDTR</name>
<dbReference type="InterPro" id="IPR045209">
    <property type="entry name" value="Rrp5"/>
</dbReference>
<dbReference type="SMART" id="SM00316">
    <property type="entry name" value="S1"/>
    <property type="match status" value="1"/>
</dbReference>
<dbReference type="PANTHER" id="PTHR23270:SF10">
    <property type="entry name" value="PROTEIN RRP5 HOMOLOG"/>
    <property type="match status" value="1"/>
</dbReference>
<dbReference type="Gramene" id="rna16648">
    <property type="protein sequence ID" value="RHN68312.1"/>
    <property type="gene ID" value="gene16648"/>
</dbReference>
<dbReference type="SUPFAM" id="SSF50249">
    <property type="entry name" value="Nucleic acid-binding proteins"/>
    <property type="match status" value="1"/>
</dbReference>
<protein>
    <submittedName>
        <fullName evidence="3">Putative polyribonucleotide nucleotidyltransferase, RNA-binding domain, S1</fullName>
    </submittedName>
</protein>
<dbReference type="GO" id="GO:0006364">
    <property type="term" value="P:rRNA processing"/>
    <property type="evidence" value="ECO:0007669"/>
    <property type="project" value="InterPro"/>
</dbReference>
<gene>
    <name evidence="3" type="ORF">MtrunA17_Chr3g0112541</name>
</gene>
<feature type="domain" description="S1 motif" evidence="2">
    <location>
        <begin position="58"/>
        <end position="128"/>
    </location>
</feature>
<dbReference type="Gene3D" id="2.40.50.140">
    <property type="entry name" value="Nucleic acid-binding proteins"/>
    <property type="match status" value="1"/>
</dbReference>
<proteinExistence type="predicted"/>
<dbReference type="PROSITE" id="PS50126">
    <property type="entry name" value="S1"/>
    <property type="match status" value="1"/>
</dbReference>
<dbReference type="Proteomes" id="UP000265566">
    <property type="component" value="Chromosome 3"/>
</dbReference>
<dbReference type="PANTHER" id="PTHR23270">
    <property type="entry name" value="PROGRAMMED CELL DEATH PROTEIN 11 PRE-RRNA PROCESSING PROTEIN RRP5"/>
    <property type="match status" value="1"/>
</dbReference>
<evidence type="ECO:0000313" key="4">
    <source>
        <dbReference type="Proteomes" id="UP000265566"/>
    </source>
</evidence>
<accession>A0A396IRV7</accession>
<dbReference type="EMBL" id="PSQE01000003">
    <property type="protein sequence ID" value="RHN68312.1"/>
    <property type="molecule type" value="Genomic_DNA"/>
</dbReference>
<keyword evidence="3" id="KW-0808">Transferase</keyword>
<feature type="region of interest" description="Disordered" evidence="1">
    <location>
        <begin position="141"/>
        <end position="169"/>
    </location>
</feature>
<dbReference type="InterPro" id="IPR012340">
    <property type="entry name" value="NA-bd_OB-fold"/>
</dbReference>
<comment type="caution">
    <text evidence="3">The sequence shown here is derived from an EMBL/GenBank/DDBJ whole genome shotgun (WGS) entry which is preliminary data.</text>
</comment>
<evidence type="ECO:0000313" key="3">
    <source>
        <dbReference type="EMBL" id="RHN68312.1"/>
    </source>
</evidence>
<evidence type="ECO:0000259" key="2">
    <source>
        <dbReference type="PROSITE" id="PS50126"/>
    </source>
</evidence>
<sequence length="192" mass="21007">MVSLNFLTRYFKMCTKVVNNRVISVAPLSNCVEVTLKTSTFSSSSKSVISDLGKFHVGDVISGSIKSVEPSGLFIAIDNTKVVGLCHVSEISDKHIDNIEAKFGAGEKVNAIVLKVDEERHGISLGMKDSYMRGKTVLQIPSDEGSDEPIADGMKSISSTSRPSNMDIDSETDQFPILSQAQIRRLKFMFQL</sequence>
<dbReference type="AlphaFoldDB" id="A0A396IRV7"/>
<reference evidence="4" key="1">
    <citation type="journal article" date="2018" name="Nat. Plants">
        <title>Whole-genome landscape of Medicago truncatula symbiotic genes.</title>
        <authorList>
            <person name="Pecrix Y."/>
            <person name="Staton S.E."/>
            <person name="Sallet E."/>
            <person name="Lelandais-Briere C."/>
            <person name="Moreau S."/>
            <person name="Carrere S."/>
            <person name="Blein T."/>
            <person name="Jardinaud M.F."/>
            <person name="Latrasse D."/>
            <person name="Zouine M."/>
            <person name="Zahm M."/>
            <person name="Kreplak J."/>
            <person name="Mayjonade B."/>
            <person name="Satge C."/>
            <person name="Perez M."/>
            <person name="Cauet S."/>
            <person name="Marande W."/>
            <person name="Chantry-Darmon C."/>
            <person name="Lopez-Roques C."/>
            <person name="Bouchez O."/>
            <person name="Berard A."/>
            <person name="Debelle F."/>
            <person name="Munos S."/>
            <person name="Bendahmane A."/>
            <person name="Berges H."/>
            <person name="Niebel A."/>
            <person name="Buitink J."/>
            <person name="Frugier F."/>
            <person name="Benhamed M."/>
            <person name="Crespi M."/>
            <person name="Gouzy J."/>
            <person name="Gamas P."/>
        </authorList>
    </citation>
    <scope>NUCLEOTIDE SEQUENCE [LARGE SCALE GENOMIC DNA]</scope>
    <source>
        <strain evidence="4">cv. Jemalong A17</strain>
    </source>
</reference>